<comment type="caution">
    <text evidence="7">Lacks conserved residue(s) required for the propagation of feature annotation.</text>
</comment>
<dbReference type="CDD" id="cd00464">
    <property type="entry name" value="SK"/>
    <property type="match status" value="1"/>
</dbReference>
<reference evidence="8" key="2">
    <citation type="submission" date="2024-06" db="EMBL/GenBank/DDBJ databases">
        <authorList>
            <person name="Petrova K.O."/>
            <person name="Toshchakov S.V."/>
            <person name="Boltjanskaja Y.V."/>
            <person name="Kevbrin V."/>
        </authorList>
    </citation>
    <scope>NUCLEOTIDE SEQUENCE</scope>
    <source>
        <strain evidence="8">Z-910T</strain>
    </source>
</reference>
<dbReference type="RefSeq" id="WP_350344525.1">
    <property type="nucleotide sequence ID" value="NZ_CP158367.1"/>
</dbReference>
<accession>A0AAU7VNY9</accession>
<evidence type="ECO:0000256" key="5">
    <source>
        <dbReference type="ARBA" id="ARBA00022840"/>
    </source>
</evidence>
<evidence type="ECO:0000256" key="7">
    <source>
        <dbReference type="HAMAP-Rule" id="MF_00109"/>
    </source>
</evidence>
<dbReference type="InterPro" id="IPR027417">
    <property type="entry name" value="P-loop_NTPase"/>
</dbReference>
<dbReference type="Gene3D" id="3.40.50.300">
    <property type="entry name" value="P-loop containing nucleotide triphosphate hydrolases"/>
    <property type="match status" value="1"/>
</dbReference>
<keyword evidence="7" id="KW-0479">Metal-binding</keyword>
<dbReference type="GO" id="GO:0009423">
    <property type="term" value="P:chorismate biosynthetic process"/>
    <property type="evidence" value="ECO:0007669"/>
    <property type="project" value="UniProtKB-UniRule"/>
</dbReference>
<keyword evidence="3 7" id="KW-0547">Nucleotide-binding</keyword>
<keyword evidence="2 7" id="KW-0808">Transferase</keyword>
<feature type="binding site" evidence="7">
    <location>
        <position position="6"/>
    </location>
    <ligand>
        <name>Mg(2+)</name>
        <dbReference type="ChEBI" id="CHEBI:18420"/>
    </ligand>
</feature>
<dbReference type="PANTHER" id="PTHR21087">
    <property type="entry name" value="SHIKIMATE KINASE"/>
    <property type="match status" value="1"/>
</dbReference>
<feature type="binding site" evidence="7">
    <location>
        <position position="48"/>
    </location>
    <ligand>
        <name>substrate</name>
    </ligand>
</feature>
<dbReference type="InterPro" id="IPR031322">
    <property type="entry name" value="Shikimate/glucono_kinase"/>
</dbReference>
<evidence type="ECO:0000256" key="4">
    <source>
        <dbReference type="ARBA" id="ARBA00022777"/>
    </source>
</evidence>
<comment type="similarity">
    <text evidence="7">Belongs to the shikimate kinase family.</text>
</comment>
<keyword evidence="7" id="KW-0460">Magnesium</keyword>
<keyword evidence="1 7" id="KW-0028">Amino-acid biosynthesis</keyword>
<dbReference type="GO" id="GO:0009073">
    <property type="term" value="P:aromatic amino acid family biosynthetic process"/>
    <property type="evidence" value="ECO:0007669"/>
    <property type="project" value="UniProtKB-KW"/>
</dbReference>
<dbReference type="InterPro" id="IPR000623">
    <property type="entry name" value="Shikimate_kinase/TSH1"/>
</dbReference>
<comment type="pathway">
    <text evidence="7">Metabolic intermediate biosynthesis; chorismate biosynthesis; chorismate from D-erythrose 4-phosphate and phosphoenolpyruvate: step 5/7.</text>
</comment>
<keyword evidence="6 7" id="KW-0057">Aromatic amino acid biosynthesis</keyword>
<dbReference type="GO" id="GO:0004765">
    <property type="term" value="F:shikimate kinase activity"/>
    <property type="evidence" value="ECO:0007669"/>
    <property type="project" value="UniProtKB-UniRule"/>
</dbReference>
<feature type="binding site" evidence="7">
    <location>
        <position position="125"/>
    </location>
    <ligand>
        <name>substrate</name>
    </ligand>
</feature>
<dbReference type="AlphaFoldDB" id="A0AAU7VNY9"/>
<feature type="binding site" evidence="7">
    <location>
        <position position="71"/>
    </location>
    <ligand>
        <name>substrate</name>
    </ligand>
</feature>
<comment type="catalytic activity">
    <reaction evidence="7">
        <text>shikimate + ATP = 3-phosphoshikimate + ADP + H(+)</text>
        <dbReference type="Rhea" id="RHEA:13121"/>
        <dbReference type="ChEBI" id="CHEBI:15378"/>
        <dbReference type="ChEBI" id="CHEBI:30616"/>
        <dbReference type="ChEBI" id="CHEBI:36208"/>
        <dbReference type="ChEBI" id="CHEBI:145989"/>
        <dbReference type="ChEBI" id="CHEBI:456216"/>
        <dbReference type="EC" id="2.7.1.71"/>
    </reaction>
</comment>
<dbReference type="EMBL" id="CP158367">
    <property type="protein sequence ID" value="XBX75788.1"/>
    <property type="molecule type" value="Genomic_DNA"/>
</dbReference>
<comment type="cofactor">
    <cofactor evidence="7">
        <name>Mg(2+)</name>
        <dbReference type="ChEBI" id="CHEBI:18420"/>
    </cofactor>
    <text evidence="7">Binds 1 Mg(2+) ion per subunit.</text>
</comment>
<name>A0AAU7VNY9_9FIRM</name>
<dbReference type="PRINTS" id="PR01100">
    <property type="entry name" value="SHIKIMTKNASE"/>
</dbReference>
<dbReference type="GO" id="GO:0000287">
    <property type="term" value="F:magnesium ion binding"/>
    <property type="evidence" value="ECO:0007669"/>
    <property type="project" value="UniProtKB-UniRule"/>
</dbReference>
<dbReference type="EC" id="2.7.1.71" evidence="7"/>
<comment type="subcellular location">
    <subcellularLocation>
        <location evidence="7">Cytoplasm</location>
    </subcellularLocation>
</comment>
<feature type="binding site" evidence="7">
    <location>
        <position position="24"/>
    </location>
    <ligand>
        <name>substrate</name>
    </ligand>
</feature>
<feature type="binding site" evidence="7">
    <location>
        <position position="108"/>
    </location>
    <ligand>
        <name>ATP</name>
        <dbReference type="ChEBI" id="CHEBI:30616"/>
    </ligand>
</feature>
<sequence>MGAGKTTVGKVLSKRTSYDIYSLDEMITIRENATIPSIFKHKGEAYFRHKEYEVVKEVVFKQNKKILDCGGGIVEKEDSMKLLKKSSTIIWLNCSLENITSRINGDNRPLFTPNKNVITNLYKRRCTLYEKWADIRVNADQDPLKVASEILFQLQI</sequence>
<reference evidence="8" key="1">
    <citation type="journal article" date="2013" name="Extremophiles">
        <title>Proteinivorax tanatarense gen. nov., sp. nov., an anaerobic, haloalkaliphilic, proteolytic bacterium isolated from a decaying algal bloom, and proposal of Proteinivoraceae fam. nov.</title>
        <authorList>
            <person name="Kevbrin V."/>
            <person name="Boltyanskaya Y."/>
            <person name="Zhilina T."/>
            <person name="Kolganova T."/>
            <person name="Lavrentjeva E."/>
            <person name="Kuznetsov B."/>
        </authorList>
    </citation>
    <scope>NUCLEOTIDE SEQUENCE</scope>
    <source>
        <strain evidence="8">Z-910T</strain>
    </source>
</reference>
<dbReference type="SUPFAM" id="SSF52540">
    <property type="entry name" value="P-loop containing nucleoside triphosphate hydrolases"/>
    <property type="match status" value="1"/>
</dbReference>
<evidence type="ECO:0000256" key="6">
    <source>
        <dbReference type="ARBA" id="ARBA00023141"/>
    </source>
</evidence>
<comment type="subunit">
    <text evidence="7">Monomer.</text>
</comment>
<organism evidence="8">
    <name type="scientific">Proteinivorax tanatarense</name>
    <dbReference type="NCBI Taxonomy" id="1260629"/>
    <lineage>
        <taxon>Bacteria</taxon>
        <taxon>Bacillati</taxon>
        <taxon>Bacillota</taxon>
        <taxon>Clostridia</taxon>
        <taxon>Eubacteriales</taxon>
        <taxon>Proteinivoracaceae</taxon>
        <taxon>Proteinivorax</taxon>
    </lineage>
</organism>
<evidence type="ECO:0000256" key="3">
    <source>
        <dbReference type="ARBA" id="ARBA00022741"/>
    </source>
</evidence>
<evidence type="ECO:0000256" key="1">
    <source>
        <dbReference type="ARBA" id="ARBA00022605"/>
    </source>
</evidence>
<keyword evidence="5 7" id="KW-0067">ATP-binding</keyword>
<dbReference type="PANTHER" id="PTHR21087:SF16">
    <property type="entry name" value="SHIKIMATE KINASE 1, CHLOROPLASTIC"/>
    <property type="match status" value="1"/>
</dbReference>
<dbReference type="GO" id="GO:0008652">
    <property type="term" value="P:amino acid biosynthetic process"/>
    <property type="evidence" value="ECO:0007669"/>
    <property type="project" value="UniProtKB-KW"/>
</dbReference>
<gene>
    <name evidence="7" type="primary">aroK</name>
    <name evidence="8" type="ORF">PRVXT_000943</name>
</gene>
<proteinExistence type="inferred from homology"/>
<dbReference type="GO" id="GO:0005524">
    <property type="term" value="F:ATP binding"/>
    <property type="evidence" value="ECO:0007669"/>
    <property type="project" value="UniProtKB-UniRule"/>
</dbReference>
<evidence type="ECO:0000256" key="2">
    <source>
        <dbReference type="ARBA" id="ARBA00022679"/>
    </source>
</evidence>
<feature type="binding site" evidence="7">
    <location>
        <begin position="2"/>
        <end position="7"/>
    </location>
    <ligand>
        <name>ATP</name>
        <dbReference type="ChEBI" id="CHEBI:30616"/>
    </ligand>
</feature>
<evidence type="ECO:0000313" key="8">
    <source>
        <dbReference type="EMBL" id="XBX75788.1"/>
    </source>
</evidence>
<keyword evidence="4 7" id="KW-0418">Kinase</keyword>
<dbReference type="HAMAP" id="MF_00109">
    <property type="entry name" value="Shikimate_kinase"/>
    <property type="match status" value="1"/>
</dbReference>
<keyword evidence="7" id="KW-0963">Cytoplasm</keyword>
<protein>
    <recommendedName>
        <fullName evidence="7">Shikimate kinase</fullName>
        <shortName evidence="7">SK</shortName>
        <ecNumber evidence="7">2.7.1.71</ecNumber>
    </recommendedName>
</protein>
<dbReference type="Pfam" id="PF01202">
    <property type="entry name" value="SKI"/>
    <property type="match status" value="1"/>
</dbReference>
<comment type="function">
    <text evidence="7">Catalyzes the specific phosphorylation of the 3-hydroxyl group of shikimic acid using ATP as a cosubstrate.</text>
</comment>
<dbReference type="GO" id="GO:0005829">
    <property type="term" value="C:cytosol"/>
    <property type="evidence" value="ECO:0007669"/>
    <property type="project" value="TreeGrafter"/>
</dbReference>